<feature type="coiled-coil region" evidence="1">
    <location>
        <begin position="268"/>
        <end position="295"/>
    </location>
</feature>
<proteinExistence type="predicted"/>
<organism evidence="2">
    <name type="scientific">viral metagenome</name>
    <dbReference type="NCBI Taxonomy" id="1070528"/>
    <lineage>
        <taxon>unclassified sequences</taxon>
        <taxon>metagenomes</taxon>
        <taxon>organismal metagenomes</taxon>
    </lineage>
</organism>
<reference evidence="2" key="1">
    <citation type="journal article" date="2020" name="Nature">
        <title>Giant virus diversity and host interactions through global metagenomics.</title>
        <authorList>
            <person name="Schulz F."/>
            <person name="Roux S."/>
            <person name="Paez-Espino D."/>
            <person name="Jungbluth S."/>
            <person name="Walsh D.A."/>
            <person name="Denef V.J."/>
            <person name="McMahon K.D."/>
            <person name="Konstantinidis K.T."/>
            <person name="Eloe-Fadrosh E.A."/>
            <person name="Kyrpides N.C."/>
            <person name="Woyke T."/>
        </authorList>
    </citation>
    <scope>NUCLEOTIDE SEQUENCE</scope>
    <source>
        <strain evidence="2">GVMAG-S-ERX556106-38</strain>
    </source>
</reference>
<accession>A0A6C0FE95</accession>
<evidence type="ECO:0000313" key="2">
    <source>
        <dbReference type="EMBL" id="QHT38859.1"/>
    </source>
</evidence>
<evidence type="ECO:0000256" key="1">
    <source>
        <dbReference type="SAM" id="Coils"/>
    </source>
</evidence>
<dbReference type="AlphaFoldDB" id="A0A6C0FE95"/>
<sequence length="409" mass="47987">MNQETDSDVLVNVARLPSEIKNLISSFFTYETKIELLYNKNKENVFNNKSLSSCLTIKNAEKLYKYAVRNKIYKKNAPYHSRYNYRGYDEHNHGSQLISRLRRMLPSPIHRDFVGSNGRKITAISCHPVVKEICYDVSQYPSIRKNRIGVDLIDSFETLKHIEVPESIDFNYYMKKVAYSLLATTIIYCNTVKTDRIARSQAALLKLNVERAKREQLRLLKHIEDEKKKAKEDDVLHTSLYRSRIRRAEQLLKERSKYMKYIQEGMTITEAKALVDGKAKEIKEKENQRRKMEKVLTKIPSHAYKMQRRIEKQRVIIEREAKKQIKESVRQKKIMTKLAKNAAALARKRAEEKLRKEKQLAIHKKKVDKAIKETVKIANKKYKNSIRIVSNDAIKTGKRFTIVVKKPRA</sequence>
<name>A0A6C0FE95_9ZZZZ</name>
<dbReference type="EMBL" id="MN738835">
    <property type="protein sequence ID" value="QHT38859.1"/>
    <property type="molecule type" value="Genomic_DNA"/>
</dbReference>
<protein>
    <submittedName>
        <fullName evidence="2">Uncharacterized protein</fullName>
    </submittedName>
</protein>
<keyword evidence="1" id="KW-0175">Coiled coil</keyword>